<evidence type="ECO:0000259" key="11">
    <source>
        <dbReference type="PROSITE" id="PS51562"/>
    </source>
</evidence>
<dbReference type="PROSITE" id="PS51562">
    <property type="entry name" value="RNA_CAP0_MT"/>
    <property type="match status" value="1"/>
</dbReference>
<sequence length="1092" mass="124396">MFNGIHKEVNAALDWASGLIIESPLKSEKKLIEIELRLKSYGAGRGEGVGDQDAFERAMKRGMREVVMPDAKQWSVIKRVDTVTSYTNGYRSIEETDKLKVFQQKVTEAKNGVILKEYNGLLGVAVEFDLDGFPPGTGQEENSRRVRDRTSFVYKSAEDPTLRLRVDFTIVQSTVNNKDRKHYEVEIEASGNFPRINTDAKGNLLLNSVQQKMDQIATVLYRYINETPIIYSTEIRQSLIGDINTIAVGQREKTEVNRILDSWINKPRPLERRDLSTGSFNSMFPASPKDDPLYSVTIKTDGRRVIACWHETGLYLCSPFSSVVTRIMKWNSAEEESGMAGTILDCELIETGCLAEQKEFKLYIFDCMFVKAQGQIVDIRQKPLETRLAMARFVVYSFGSPQSDLIIKFEVKQFITFVDRTTFYEANKTALKLNMRGGVELFRSDGLVFTDRGIYLSGERSSCGCKGVEKRNCSECASFNATKNLKYKEIVNLTVDFLIKINRDSQKTINTADTGERFAHDGFRPFTGNARFPTQATQFLDSIDIDGKQKTLEEDQIVEMRWDRDPLDNQFKWIPVRIRADRPSANKTNVAITNWNLINDPIPLGLLKGVLKGRKVLQLMYQYHNRIKMETLEYWNREILARFQREGKNTVGNENPQRPVLLDVGSGKGGDVEKWRQTAFEVIALEPDNNVLGELRERAAKAGISGRISIINGKIQDTALVTNKMRAVPLLQEADLIASFFSMTLIFESAQSVQNFVNTVKETIAPNGIFVCAALDGKAVNRILGDKKQLSVEGIKIQRGDTPRDIWIRFPAADQRIAQGQHEFLVDFDFLITLMEAAGFELIKDVYLDSEVVLNNSELFYSQLNRLIEMRYIGLKKEPQPSKRLMELVDIMKTIRVPRPEIDQFQKIQPELCAELGETNWVTIGVLGGGSCFLHSILWSIYQPYRTMQNNDRFTMVSKLRLELATNFTHAVYDSINNGHLKSFGDNAGSVYSYASLREGLSDYTYWFGLEFLTFVQDQLNINVHILWIENGALQFYRFAPDRAITFKPERNNILLFWEGQNHFQPMGRVLSNNMASFVFPSDDKIITSLKK</sequence>
<feature type="domain" description="MRNA cap 0 methyltransferase" evidence="11">
    <location>
        <begin position="615"/>
        <end position="900"/>
    </location>
</feature>
<evidence type="ECO:0000256" key="9">
    <source>
        <dbReference type="ARBA" id="ARBA00023134"/>
    </source>
</evidence>
<dbReference type="InterPro" id="IPR039753">
    <property type="entry name" value="RG7MT1"/>
</dbReference>
<dbReference type="SUPFAM" id="SSF50249">
    <property type="entry name" value="Nucleic acid-binding proteins"/>
    <property type="match status" value="1"/>
</dbReference>
<dbReference type="EMBL" id="MN739415">
    <property type="protein sequence ID" value="QHT03630.1"/>
    <property type="molecule type" value="Genomic_DNA"/>
</dbReference>
<protein>
    <recommendedName>
        <fullName evidence="11">mRNA cap 0 methyltransferase domain-containing protein</fullName>
    </recommendedName>
</protein>
<dbReference type="PANTHER" id="PTHR12189:SF2">
    <property type="entry name" value="MRNA CAP GUANINE-N7 METHYLTRANSFERASE"/>
    <property type="match status" value="1"/>
</dbReference>
<dbReference type="InterPro" id="IPR037009">
    <property type="entry name" value="mRNA_triPase_Cet1_sf"/>
</dbReference>
<dbReference type="GO" id="GO:0140818">
    <property type="term" value="F:mRNA 5'-triphosphate monophosphatase activity"/>
    <property type="evidence" value="ECO:0007669"/>
    <property type="project" value="UniProtKB-EC"/>
</dbReference>
<keyword evidence="5" id="KW-0949">S-adenosyl-L-methionine</keyword>
<dbReference type="Gene3D" id="3.30.470.30">
    <property type="entry name" value="DNA ligase/mRNA capping enzyme"/>
    <property type="match status" value="1"/>
</dbReference>
<evidence type="ECO:0000256" key="4">
    <source>
        <dbReference type="ARBA" id="ARBA00022679"/>
    </source>
</evidence>
<evidence type="ECO:0000256" key="10">
    <source>
        <dbReference type="ARBA" id="ARBA00047740"/>
    </source>
</evidence>
<evidence type="ECO:0000313" key="12">
    <source>
        <dbReference type="EMBL" id="QHT03630.1"/>
    </source>
</evidence>
<reference evidence="12" key="1">
    <citation type="journal article" date="2020" name="Nature">
        <title>Giant virus diversity and host interactions through global metagenomics.</title>
        <authorList>
            <person name="Schulz F."/>
            <person name="Roux S."/>
            <person name="Paez-Espino D."/>
            <person name="Jungbluth S."/>
            <person name="Walsh D.A."/>
            <person name="Denef V.J."/>
            <person name="McMahon K.D."/>
            <person name="Konstantinidis K.T."/>
            <person name="Eloe-Fadrosh E.A."/>
            <person name="Kyrpides N.C."/>
            <person name="Woyke T."/>
        </authorList>
    </citation>
    <scope>NUCLEOTIDE SEQUENCE</scope>
    <source>
        <strain evidence="12">GVMAG-M-3300021079-18</strain>
    </source>
</reference>
<dbReference type="InterPro" id="IPR033469">
    <property type="entry name" value="CYTH-like_dom_sf"/>
</dbReference>
<dbReference type="SUPFAM" id="SSF56091">
    <property type="entry name" value="DNA ligase/mRNA capping enzyme, catalytic domain"/>
    <property type="match status" value="1"/>
</dbReference>
<proteinExistence type="predicted"/>
<keyword evidence="2" id="KW-0489">Methyltransferase</keyword>
<keyword evidence="6" id="KW-0547">Nucleotide-binding</keyword>
<dbReference type="Gene3D" id="2.40.50.140">
    <property type="entry name" value="Nucleic acid-binding proteins"/>
    <property type="match status" value="1"/>
</dbReference>
<dbReference type="AlphaFoldDB" id="A0A6C0CID1"/>
<dbReference type="InterPro" id="IPR029063">
    <property type="entry name" value="SAM-dependent_MTases_sf"/>
</dbReference>
<dbReference type="SUPFAM" id="SSF53335">
    <property type="entry name" value="S-adenosyl-L-methionine-dependent methyltransferases"/>
    <property type="match status" value="1"/>
</dbReference>
<dbReference type="Gene3D" id="3.40.50.150">
    <property type="entry name" value="Vaccinia Virus protein VP39"/>
    <property type="match status" value="1"/>
</dbReference>
<accession>A0A6C0CID1</accession>
<organism evidence="12">
    <name type="scientific">viral metagenome</name>
    <dbReference type="NCBI Taxonomy" id="1070528"/>
    <lineage>
        <taxon>unclassified sequences</taxon>
        <taxon>metagenomes</taxon>
        <taxon>organismal metagenomes</taxon>
    </lineage>
</organism>
<evidence type="ECO:0000256" key="6">
    <source>
        <dbReference type="ARBA" id="ARBA00022741"/>
    </source>
</evidence>
<dbReference type="UniPathway" id="UPA00922"/>
<dbReference type="SUPFAM" id="SSF55154">
    <property type="entry name" value="CYTH-like phosphatases"/>
    <property type="match status" value="1"/>
</dbReference>
<comment type="pathway">
    <text evidence="1">mRNA processing; mRNA capping.</text>
</comment>
<evidence type="ECO:0000256" key="2">
    <source>
        <dbReference type="ARBA" id="ARBA00022603"/>
    </source>
</evidence>
<dbReference type="Gene3D" id="3.20.100.10">
    <property type="entry name" value="mRNA triphosphatase Cet1-like"/>
    <property type="match status" value="1"/>
</dbReference>
<dbReference type="Pfam" id="PF13489">
    <property type="entry name" value="Methyltransf_23"/>
    <property type="match status" value="1"/>
</dbReference>
<keyword evidence="8" id="KW-0694">RNA-binding</keyword>
<name>A0A6C0CID1_9ZZZZ</name>
<evidence type="ECO:0000256" key="7">
    <source>
        <dbReference type="ARBA" id="ARBA00022801"/>
    </source>
</evidence>
<keyword evidence="4" id="KW-0808">Transferase</keyword>
<dbReference type="GO" id="GO:0005634">
    <property type="term" value="C:nucleus"/>
    <property type="evidence" value="ECO:0007669"/>
    <property type="project" value="TreeGrafter"/>
</dbReference>
<dbReference type="InterPro" id="IPR004971">
    <property type="entry name" value="mRNA_G-N7_MeTrfase_dom"/>
</dbReference>
<dbReference type="GO" id="GO:0004651">
    <property type="term" value="F:polynucleotide 5'-phosphatase activity"/>
    <property type="evidence" value="ECO:0007669"/>
    <property type="project" value="InterPro"/>
</dbReference>
<dbReference type="GO" id="GO:0005525">
    <property type="term" value="F:GTP binding"/>
    <property type="evidence" value="ECO:0007669"/>
    <property type="project" value="UniProtKB-KW"/>
</dbReference>
<dbReference type="CDD" id="cd22744">
    <property type="entry name" value="OTU"/>
    <property type="match status" value="1"/>
</dbReference>
<dbReference type="InterPro" id="IPR012340">
    <property type="entry name" value="NA-bd_OB-fold"/>
</dbReference>
<dbReference type="GO" id="GO:0004482">
    <property type="term" value="F:mRNA 5'-cap (guanine-N7-)-methyltransferase activity"/>
    <property type="evidence" value="ECO:0007669"/>
    <property type="project" value="InterPro"/>
</dbReference>
<dbReference type="GO" id="GO:0003723">
    <property type="term" value="F:RNA binding"/>
    <property type="evidence" value="ECO:0007669"/>
    <property type="project" value="UniProtKB-KW"/>
</dbReference>
<evidence type="ECO:0000256" key="5">
    <source>
        <dbReference type="ARBA" id="ARBA00022691"/>
    </source>
</evidence>
<evidence type="ECO:0000256" key="1">
    <source>
        <dbReference type="ARBA" id="ARBA00005129"/>
    </source>
</evidence>
<dbReference type="PANTHER" id="PTHR12189">
    <property type="entry name" value="MRNA GUANINE-7- METHYLTRANSFERASE"/>
    <property type="match status" value="1"/>
</dbReference>
<comment type="catalytic activity">
    <reaction evidence="10">
        <text>a 5'-end triphospho-ribonucleoside in mRNA + H2O = a 5'-end diphospho-ribonucleoside in mRNA + phosphate + H(+)</text>
        <dbReference type="Rhea" id="RHEA:67004"/>
        <dbReference type="Rhea" id="RHEA-COMP:17164"/>
        <dbReference type="Rhea" id="RHEA-COMP:17165"/>
        <dbReference type="ChEBI" id="CHEBI:15377"/>
        <dbReference type="ChEBI" id="CHEBI:15378"/>
        <dbReference type="ChEBI" id="CHEBI:43474"/>
        <dbReference type="ChEBI" id="CHEBI:167616"/>
        <dbReference type="ChEBI" id="CHEBI:167618"/>
        <dbReference type="EC" id="3.6.1.74"/>
    </reaction>
    <physiologicalReaction direction="left-to-right" evidence="10">
        <dbReference type="Rhea" id="RHEA:67005"/>
    </physiologicalReaction>
</comment>
<evidence type="ECO:0000256" key="8">
    <source>
        <dbReference type="ARBA" id="ARBA00022884"/>
    </source>
</evidence>
<keyword evidence="9" id="KW-0342">GTP-binding</keyword>
<evidence type="ECO:0000256" key="3">
    <source>
        <dbReference type="ARBA" id="ARBA00022664"/>
    </source>
</evidence>
<keyword evidence="7" id="KW-0378">Hydrolase</keyword>
<keyword evidence="3" id="KW-0507">mRNA processing</keyword>